<sequence>MAENFVEPKLTIQSFHQCASLVSIKLTSNNYLLWKSQVLPLIKSLEMEHHIAKDKTPTKMVTQDGKEIINPEFIQWMNNDGLLMTWLRGMMVEDVLSLIVEGQTACEAFFGATGRGRNQRGGRNGGRGRGFVQNDTGAIERFKARLVAKGFTQVPGIDYEETFSPVIKQTTIRLVVALAVNLNWSMKQLDVRNAFLHGHLNETVYMEQPPGFINPKLPSHAKYARDLLDQTKMQDSTVVATPMAVKEVPRFDDAQPVNATEYRQIVGSLQYLTFTRPDITHAVNKVCQNFQQPTKADLRAVKRILRYLKGMLDFGLRYLKQSSLTLYGFSDSDWAGCPLTRRSTSGFCIYLRSNCISWSSKKQTTVARSSAKAEYRCMASTAVELTWLTYIFKEIGINLIKPPVLICDNISALHMSKNHVFHARTKYIELDYHFVREKVTSGLLNTRYIPSSQQTADLFTKPLSKALFSKFRHKLGIHPVAIPSLKGADKNQFQINHNQDNDSKAIMNSTEGRNKFSS</sequence>
<name>A0ACB8HUZ3_CITSI</name>
<evidence type="ECO:0000313" key="1">
    <source>
        <dbReference type="EMBL" id="KAH9678557.1"/>
    </source>
</evidence>
<dbReference type="Proteomes" id="UP000829398">
    <property type="component" value="Chromosome 9"/>
</dbReference>
<dbReference type="EMBL" id="CM039178">
    <property type="protein sequence ID" value="KAH9678557.1"/>
    <property type="molecule type" value="Genomic_DNA"/>
</dbReference>
<accession>A0ACB8HUZ3</accession>
<keyword evidence="1" id="KW-0548">Nucleotidyltransferase</keyword>
<evidence type="ECO:0000313" key="2">
    <source>
        <dbReference type="Proteomes" id="UP000829398"/>
    </source>
</evidence>
<organism evidence="1 2">
    <name type="scientific">Citrus sinensis</name>
    <name type="common">Sweet orange</name>
    <name type="synonym">Citrus aurantium var. sinensis</name>
    <dbReference type="NCBI Taxonomy" id="2711"/>
    <lineage>
        <taxon>Eukaryota</taxon>
        <taxon>Viridiplantae</taxon>
        <taxon>Streptophyta</taxon>
        <taxon>Embryophyta</taxon>
        <taxon>Tracheophyta</taxon>
        <taxon>Spermatophyta</taxon>
        <taxon>Magnoliopsida</taxon>
        <taxon>eudicotyledons</taxon>
        <taxon>Gunneridae</taxon>
        <taxon>Pentapetalae</taxon>
        <taxon>rosids</taxon>
        <taxon>malvids</taxon>
        <taxon>Sapindales</taxon>
        <taxon>Rutaceae</taxon>
        <taxon>Aurantioideae</taxon>
        <taxon>Citrus</taxon>
    </lineage>
</organism>
<gene>
    <name evidence="1" type="ORF">KPL71_025765</name>
</gene>
<keyword evidence="1" id="KW-0695">RNA-directed DNA polymerase</keyword>
<keyword evidence="1" id="KW-0808">Transferase</keyword>
<proteinExistence type="predicted"/>
<protein>
    <submittedName>
        <fullName evidence="1">Reverse transcriptase Ty1/copia-type domain-containing protein</fullName>
    </submittedName>
</protein>
<comment type="caution">
    <text evidence="1">The sequence shown here is derived from an EMBL/GenBank/DDBJ whole genome shotgun (WGS) entry which is preliminary data.</text>
</comment>
<reference evidence="2" key="1">
    <citation type="journal article" date="2023" name="Hortic. Res.">
        <title>A chromosome-level phased genome enabling allele-level studies in sweet orange: a case study on citrus Huanglongbing tolerance.</title>
        <authorList>
            <person name="Wu B."/>
            <person name="Yu Q."/>
            <person name="Deng Z."/>
            <person name="Duan Y."/>
            <person name="Luo F."/>
            <person name="Gmitter F. Jr."/>
        </authorList>
    </citation>
    <scope>NUCLEOTIDE SEQUENCE [LARGE SCALE GENOMIC DNA]</scope>
    <source>
        <strain evidence="2">cv. Valencia</strain>
    </source>
</reference>
<keyword evidence="2" id="KW-1185">Reference proteome</keyword>